<gene>
    <name evidence="1" type="ORF">DFP88_11143</name>
</gene>
<dbReference type="AlphaFoldDB" id="A0A318SM08"/>
<name>A0A318SM08_9RHOB</name>
<evidence type="ECO:0000313" key="2">
    <source>
        <dbReference type="Proteomes" id="UP000248311"/>
    </source>
</evidence>
<keyword evidence="2" id="KW-1185">Reference proteome</keyword>
<dbReference type="Proteomes" id="UP000248311">
    <property type="component" value="Unassembled WGS sequence"/>
</dbReference>
<organism evidence="1 2">
    <name type="scientific">Pseudoroseicyclus aestuarii</name>
    <dbReference type="NCBI Taxonomy" id="1795041"/>
    <lineage>
        <taxon>Bacteria</taxon>
        <taxon>Pseudomonadati</taxon>
        <taxon>Pseudomonadota</taxon>
        <taxon>Alphaproteobacteria</taxon>
        <taxon>Rhodobacterales</taxon>
        <taxon>Paracoccaceae</taxon>
        <taxon>Pseudoroseicyclus</taxon>
    </lineage>
</organism>
<accession>A0A318SM08</accession>
<reference evidence="1 2" key="1">
    <citation type="submission" date="2018-06" db="EMBL/GenBank/DDBJ databases">
        <title>Genomic Encyclopedia of Type Strains, Phase III (KMG-III): the genomes of soil and plant-associated and newly described type strains.</title>
        <authorList>
            <person name="Whitman W."/>
        </authorList>
    </citation>
    <scope>NUCLEOTIDE SEQUENCE [LARGE SCALE GENOMIC DNA]</scope>
    <source>
        <strain evidence="1 2">CECT 9025</strain>
    </source>
</reference>
<evidence type="ECO:0000313" key="1">
    <source>
        <dbReference type="EMBL" id="PYE80833.1"/>
    </source>
</evidence>
<dbReference type="RefSeq" id="WP_110815725.1">
    <property type="nucleotide sequence ID" value="NZ_QJTE01000011.1"/>
</dbReference>
<protein>
    <submittedName>
        <fullName evidence="1">Uncharacterized protein</fullName>
    </submittedName>
</protein>
<comment type="caution">
    <text evidence="1">The sequence shown here is derived from an EMBL/GenBank/DDBJ whole genome shotgun (WGS) entry which is preliminary data.</text>
</comment>
<sequence>MQHRTPSPRVLTDAAAVIADPAAYAARPHLAGLARLALMSARGTPLRQTGPAAGRVALRLVQGRLL</sequence>
<proteinExistence type="predicted"/>
<dbReference type="EMBL" id="QJTE01000011">
    <property type="protein sequence ID" value="PYE80833.1"/>
    <property type="molecule type" value="Genomic_DNA"/>
</dbReference>